<feature type="transmembrane region" description="Helical" evidence="1">
    <location>
        <begin position="72"/>
        <end position="89"/>
    </location>
</feature>
<feature type="transmembrane region" description="Helical" evidence="1">
    <location>
        <begin position="171"/>
        <end position="190"/>
    </location>
</feature>
<evidence type="ECO:0000313" key="3">
    <source>
        <dbReference type="Proteomes" id="UP000007148"/>
    </source>
</evidence>
<dbReference type="PANTHER" id="PTHR35329">
    <property type="entry name" value="CHITIN SYNTHASE EXPORT CHAPERONE"/>
    <property type="match status" value="1"/>
</dbReference>
<dbReference type="AlphaFoldDB" id="G4TJQ2"/>
<feature type="transmembrane region" description="Helical" evidence="1">
    <location>
        <begin position="486"/>
        <end position="516"/>
    </location>
</feature>
<keyword evidence="3" id="KW-1185">Reference proteome</keyword>
<dbReference type="HOGENOM" id="CLU_458631_0_0_1"/>
<sequence>MASNTTFASFQEAGFGSFVYLCRNTGSYPFCNLFWRQLSKANFTLPVVTRAPVGILPRCGIPLAGNGRFGNVADIIFCAISFIFIVYLSQRCLGNAPSITGRIEIRAMFVLYAVLMLLQTVTAGSIFEQGSLPLLILTCLHAGAVAAFFWCLLANAFVATQYVEDGTPSSLIPFYGFAGIFFATTAYISADTAFSYTNLFKSTPPRDLRNIALFILLVIWPAVSVLLYAGIMSYIVVNILGEKRPLMYYLGALVVFIGAQLAYLFLGTAICQGTNRFIDSAFIATLLETTAMGLLFIGWRTITESKWEDQVFFLQENGGVTLPDPVTAPVGINVDCGIPKAGDGRLGNIANMVVCGVSIIITAILILQVSRRRAAVGRVELRSLLSAYLLTLALQIVTNGSVLQQGSTPLVVLTAIHAALVAALFWFLLFNGIVATQVVEDGTMASLIPFFGLGFLIFVGTLYISLDTGFSFTSAFQSDPPSDLKNIALFVLTSVWPGATIIFYYILMAYVITVVLREKKPLGKSNSPRYLTIAIVIMAASQVIYMLANSPLCKVSNQKVDGSFIATLLETVAVVFLVVTWSSVTEESWGDESYY</sequence>
<organism evidence="2 3">
    <name type="scientific">Serendipita indica (strain DSM 11827)</name>
    <name type="common">Root endophyte fungus</name>
    <name type="synonym">Piriformospora indica</name>
    <dbReference type="NCBI Taxonomy" id="1109443"/>
    <lineage>
        <taxon>Eukaryota</taxon>
        <taxon>Fungi</taxon>
        <taxon>Dikarya</taxon>
        <taxon>Basidiomycota</taxon>
        <taxon>Agaricomycotina</taxon>
        <taxon>Agaricomycetes</taxon>
        <taxon>Sebacinales</taxon>
        <taxon>Serendipitaceae</taxon>
        <taxon>Serendipita</taxon>
    </lineage>
</organism>
<dbReference type="InParanoid" id="G4TJQ2"/>
<keyword evidence="1" id="KW-0472">Membrane</keyword>
<comment type="caution">
    <text evidence="2">The sequence shown here is derived from an EMBL/GenBank/DDBJ whole genome shotgun (WGS) entry which is preliminary data.</text>
</comment>
<evidence type="ECO:0000256" key="1">
    <source>
        <dbReference type="SAM" id="Phobius"/>
    </source>
</evidence>
<dbReference type="Proteomes" id="UP000007148">
    <property type="component" value="Unassembled WGS sequence"/>
</dbReference>
<dbReference type="Pfam" id="PF12271">
    <property type="entry name" value="Chs7"/>
    <property type="match status" value="2"/>
</dbReference>
<feature type="transmembrane region" description="Helical" evidence="1">
    <location>
        <begin position="528"/>
        <end position="548"/>
    </location>
</feature>
<protein>
    <submittedName>
        <fullName evidence="2">Related to export control protein CHS7</fullName>
    </submittedName>
</protein>
<name>G4TJQ2_SERID</name>
<dbReference type="EMBL" id="CAFZ01000124">
    <property type="protein sequence ID" value="CCA71545.1"/>
    <property type="molecule type" value="Genomic_DNA"/>
</dbReference>
<dbReference type="STRING" id="1109443.G4TJQ2"/>
<feature type="transmembrane region" description="Helical" evidence="1">
    <location>
        <begin position="379"/>
        <end position="398"/>
    </location>
</feature>
<dbReference type="InterPro" id="IPR022057">
    <property type="entry name" value="Chs7"/>
</dbReference>
<feature type="transmembrane region" description="Helical" evidence="1">
    <location>
        <begin position="410"/>
        <end position="435"/>
    </location>
</feature>
<reference evidence="2 3" key="1">
    <citation type="journal article" date="2011" name="PLoS Pathog.">
        <title>Endophytic Life Strategies Decoded by Genome and Transcriptome Analyses of the Mutualistic Root Symbiont Piriformospora indica.</title>
        <authorList>
            <person name="Zuccaro A."/>
            <person name="Lahrmann U."/>
            <person name="Guldener U."/>
            <person name="Langen G."/>
            <person name="Pfiffi S."/>
            <person name="Biedenkopf D."/>
            <person name="Wong P."/>
            <person name="Samans B."/>
            <person name="Grimm C."/>
            <person name="Basiewicz M."/>
            <person name="Murat C."/>
            <person name="Martin F."/>
            <person name="Kogel K.H."/>
        </authorList>
    </citation>
    <scope>NUCLEOTIDE SEQUENCE [LARGE SCALE GENOMIC DNA]</scope>
    <source>
        <strain evidence="2 3">DSM 11827</strain>
    </source>
</reference>
<feature type="transmembrane region" description="Helical" evidence="1">
    <location>
        <begin position="278"/>
        <end position="299"/>
    </location>
</feature>
<dbReference type="PANTHER" id="PTHR35329:SF1">
    <property type="entry name" value="CHITIN SYNTHASE EXPORT CHAPERONE"/>
    <property type="match status" value="1"/>
</dbReference>
<feature type="transmembrane region" description="Helical" evidence="1">
    <location>
        <begin position="109"/>
        <end position="127"/>
    </location>
</feature>
<dbReference type="GO" id="GO:0051082">
    <property type="term" value="F:unfolded protein binding"/>
    <property type="evidence" value="ECO:0007669"/>
    <property type="project" value="TreeGrafter"/>
</dbReference>
<feature type="transmembrane region" description="Helical" evidence="1">
    <location>
        <begin position="211"/>
        <end position="240"/>
    </location>
</feature>
<dbReference type="OrthoDB" id="5582162at2759"/>
<dbReference type="GO" id="GO:0006457">
    <property type="term" value="P:protein folding"/>
    <property type="evidence" value="ECO:0007669"/>
    <property type="project" value="TreeGrafter"/>
</dbReference>
<feature type="transmembrane region" description="Helical" evidence="1">
    <location>
        <begin position="447"/>
        <end position="466"/>
    </location>
</feature>
<accession>G4TJQ2</accession>
<evidence type="ECO:0000313" key="2">
    <source>
        <dbReference type="EMBL" id="CCA71545.1"/>
    </source>
</evidence>
<dbReference type="GO" id="GO:0005789">
    <property type="term" value="C:endoplasmic reticulum membrane"/>
    <property type="evidence" value="ECO:0007669"/>
    <property type="project" value="TreeGrafter"/>
</dbReference>
<dbReference type="eggNOG" id="ENOG502QTJE">
    <property type="taxonomic scope" value="Eukaryota"/>
</dbReference>
<keyword evidence="1" id="KW-0812">Transmembrane</keyword>
<gene>
    <name evidence="2" type="ORF">PIIN_05482</name>
</gene>
<feature type="transmembrane region" description="Helical" evidence="1">
    <location>
        <begin position="349"/>
        <end position="367"/>
    </location>
</feature>
<feature type="transmembrane region" description="Helical" evidence="1">
    <location>
        <begin position="563"/>
        <end position="584"/>
    </location>
</feature>
<proteinExistence type="predicted"/>
<feature type="transmembrane region" description="Helical" evidence="1">
    <location>
        <begin position="246"/>
        <end position="266"/>
    </location>
</feature>
<keyword evidence="1" id="KW-1133">Transmembrane helix</keyword>
<feature type="transmembrane region" description="Helical" evidence="1">
    <location>
        <begin position="134"/>
        <end position="159"/>
    </location>
</feature>